<feature type="transmembrane region" description="Helical" evidence="7">
    <location>
        <begin position="177"/>
        <end position="200"/>
    </location>
</feature>
<dbReference type="Gene3D" id="3.40.50.300">
    <property type="entry name" value="P-loop containing nucleotide triphosphate hydrolases"/>
    <property type="match status" value="1"/>
</dbReference>
<dbReference type="InterPro" id="IPR027417">
    <property type="entry name" value="P-loop_NTPase"/>
</dbReference>
<dbReference type="SUPFAM" id="SSF90123">
    <property type="entry name" value="ABC transporter transmembrane region"/>
    <property type="match status" value="1"/>
</dbReference>
<dbReference type="InterPro" id="IPR039421">
    <property type="entry name" value="Type_1_exporter"/>
</dbReference>
<dbReference type="InterPro" id="IPR003593">
    <property type="entry name" value="AAA+_ATPase"/>
</dbReference>
<dbReference type="EMBL" id="JAYMYY010000008">
    <property type="protein sequence ID" value="MEO3992057.1"/>
    <property type="molecule type" value="Genomic_DNA"/>
</dbReference>
<evidence type="ECO:0000256" key="3">
    <source>
        <dbReference type="ARBA" id="ARBA00022741"/>
    </source>
</evidence>
<dbReference type="PANTHER" id="PTHR24221:SF248">
    <property type="entry name" value="ABC TRANSPORTER TRANSMEMBRANE REGION"/>
    <property type="match status" value="1"/>
</dbReference>
<feature type="domain" description="ABC transmembrane type-1" evidence="9">
    <location>
        <begin position="182"/>
        <end position="460"/>
    </location>
</feature>
<feature type="transmembrane region" description="Helical" evidence="7">
    <location>
        <begin position="288"/>
        <end position="312"/>
    </location>
</feature>
<evidence type="ECO:0000256" key="7">
    <source>
        <dbReference type="SAM" id="Phobius"/>
    </source>
</evidence>
<organism evidence="11 12">
    <name type="scientific">Pseudocitrobacter cyperus</name>
    <dbReference type="NCBI Taxonomy" id="3112843"/>
    <lineage>
        <taxon>Bacteria</taxon>
        <taxon>Pseudomonadati</taxon>
        <taxon>Pseudomonadota</taxon>
        <taxon>Gammaproteobacteria</taxon>
        <taxon>Enterobacterales</taxon>
        <taxon>Enterobacteriaceae</taxon>
        <taxon>Pseudocitrobacter</taxon>
    </lineage>
</organism>
<dbReference type="Gene3D" id="3.90.70.10">
    <property type="entry name" value="Cysteine proteinases"/>
    <property type="match status" value="1"/>
</dbReference>
<evidence type="ECO:0000259" key="8">
    <source>
        <dbReference type="PROSITE" id="PS50893"/>
    </source>
</evidence>
<feature type="domain" description="Peptidase C39" evidence="10">
    <location>
        <begin position="25"/>
        <end position="147"/>
    </location>
</feature>
<dbReference type="InterPro" id="IPR005074">
    <property type="entry name" value="Peptidase_C39"/>
</dbReference>
<keyword evidence="12" id="KW-1185">Reference proteome</keyword>
<dbReference type="InterPro" id="IPR036640">
    <property type="entry name" value="ABC1_TM_sf"/>
</dbReference>
<dbReference type="Pfam" id="PF03412">
    <property type="entry name" value="Peptidase_C39"/>
    <property type="match status" value="1"/>
</dbReference>
<protein>
    <submittedName>
        <fullName evidence="11">Type I secretion system permease/ATPase</fullName>
    </submittedName>
</protein>
<dbReference type="InterPro" id="IPR017750">
    <property type="entry name" value="ATPase_T1SS"/>
</dbReference>
<proteinExistence type="predicted"/>
<reference evidence="11 12" key="1">
    <citation type="submission" date="2024-01" db="EMBL/GenBank/DDBJ databases">
        <title>Pseudocitrobacter sp. Endophytic strain Cyp-38L.</title>
        <authorList>
            <person name="Amer M.A."/>
            <person name="Hamed S.M."/>
        </authorList>
    </citation>
    <scope>NUCLEOTIDE SEQUENCE [LARGE SCALE GENOMIC DNA]</scope>
    <source>
        <strain evidence="11 12">Cyp38S</strain>
    </source>
</reference>
<keyword evidence="6 7" id="KW-0472">Membrane</keyword>
<dbReference type="CDD" id="cd03245">
    <property type="entry name" value="ABCC_bacteriocin_exporters"/>
    <property type="match status" value="1"/>
</dbReference>
<evidence type="ECO:0000313" key="11">
    <source>
        <dbReference type="EMBL" id="MEO3992057.1"/>
    </source>
</evidence>
<evidence type="ECO:0000256" key="5">
    <source>
        <dbReference type="ARBA" id="ARBA00022989"/>
    </source>
</evidence>
<dbReference type="PROSITE" id="PS50929">
    <property type="entry name" value="ABC_TM1F"/>
    <property type="match status" value="1"/>
</dbReference>
<dbReference type="InterPro" id="IPR017871">
    <property type="entry name" value="ABC_transporter-like_CS"/>
</dbReference>
<dbReference type="PROSITE" id="PS50990">
    <property type="entry name" value="PEPTIDASE_C39"/>
    <property type="match status" value="1"/>
</dbReference>
<evidence type="ECO:0000256" key="1">
    <source>
        <dbReference type="ARBA" id="ARBA00004651"/>
    </source>
</evidence>
<keyword evidence="2 7" id="KW-0812">Transmembrane</keyword>
<evidence type="ECO:0000256" key="6">
    <source>
        <dbReference type="ARBA" id="ARBA00023136"/>
    </source>
</evidence>
<feature type="transmembrane region" description="Helical" evidence="7">
    <location>
        <begin position="212"/>
        <end position="233"/>
    </location>
</feature>
<dbReference type="CDD" id="cd18587">
    <property type="entry name" value="ABC_6TM_LapB_like"/>
    <property type="match status" value="1"/>
</dbReference>
<evidence type="ECO:0000256" key="2">
    <source>
        <dbReference type="ARBA" id="ARBA00022692"/>
    </source>
</evidence>
<feature type="domain" description="ABC transporter" evidence="8">
    <location>
        <begin position="494"/>
        <end position="729"/>
    </location>
</feature>
<evidence type="ECO:0000256" key="4">
    <source>
        <dbReference type="ARBA" id="ARBA00022840"/>
    </source>
</evidence>
<name>A0ABV0HQV3_9ENTR</name>
<comment type="caution">
    <text evidence="11">The sequence shown here is derived from an EMBL/GenBank/DDBJ whole genome shotgun (WGS) entry which is preliminary data.</text>
</comment>
<dbReference type="Proteomes" id="UP001444146">
    <property type="component" value="Unassembled WGS sequence"/>
</dbReference>
<evidence type="ECO:0000259" key="9">
    <source>
        <dbReference type="PROSITE" id="PS50929"/>
    </source>
</evidence>
<dbReference type="PROSITE" id="PS50893">
    <property type="entry name" value="ABC_TRANSPORTER_2"/>
    <property type="match status" value="1"/>
</dbReference>
<dbReference type="PROSITE" id="PS00211">
    <property type="entry name" value="ABC_TRANSPORTER_1"/>
    <property type="match status" value="1"/>
</dbReference>
<dbReference type="PANTHER" id="PTHR24221">
    <property type="entry name" value="ATP-BINDING CASSETTE SUB-FAMILY B"/>
    <property type="match status" value="1"/>
</dbReference>
<dbReference type="Gene3D" id="1.20.1560.10">
    <property type="entry name" value="ABC transporter type 1, transmembrane domain"/>
    <property type="match status" value="1"/>
</dbReference>
<keyword evidence="5 7" id="KW-1133">Transmembrane helix</keyword>
<evidence type="ECO:0000313" key="12">
    <source>
        <dbReference type="Proteomes" id="UP001444146"/>
    </source>
</evidence>
<dbReference type="InterPro" id="IPR003439">
    <property type="entry name" value="ABC_transporter-like_ATP-bd"/>
</dbReference>
<dbReference type="Pfam" id="PF00005">
    <property type="entry name" value="ABC_tran"/>
    <property type="match status" value="1"/>
</dbReference>
<feature type="transmembrane region" description="Helical" evidence="7">
    <location>
        <begin position="318"/>
        <end position="335"/>
    </location>
</feature>
<dbReference type="InterPro" id="IPR011527">
    <property type="entry name" value="ABC1_TM_dom"/>
</dbReference>
<dbReference type="CDD" id="cd02421">
    <property type="entry name" value="Peptidase_C39_likeD"/>
    <property type="match status" value="1"/>
</dbReference>
<keyword evidence="3" id="KW-0547">Nucleotide-binding</keyword>
<gene>
    <name evidence="11" type="ORF">VSR74_19870</name>
</gene>
<feature type="transmembrane region" description="Helical" evidence="7">
    <location>
        <begin position="424"/>
        <end position="441"/>
    </location>
</feature>
<dbReference type="SUPFAM" id="SSF52540">
    <property type="entry name" value="P-loop containing nucleoside triphosphate hydrolases"/>
    <property type="match status" value="1"/>
</dbReference>
<dbReference type="RefSeq" id="WP_347796294.1">
    <property type="nucleotide sequence ID" value="NZ_JAYMYY010000008.1"/>
</dbReference>
<sequence length="729" mass="80495">MATSTYSIDPVLPADAENALRQDPRQSHDDPLLDSLMIVCKLHNVITSRNVLTAGLPLRASQLTLSVFPRAAKRAGLKARVMHRDLDKISTLSLPAILLLKNEQAAVLIGWDEKQRARLLPTETEGGEIVLEADKLAENYSGKVIFLQPEHEFDSQPTAAIPKTQNWFKDTLKLSKYLYLDSIVASFIINIIAIATPLFVMNVYDRVVPNHATATLWVLAIGISVAFIFDLILKILRGICLDLAGKKTDLIVSAALFERLLGMKMKQRPARVGGFTQNFQEYQSVRDFLSSLTLTALIDLPFTLLILLVIAIIGGPLAFVPLLCYPIALLVNILIQKPLLSEVQKTYRLSTERQAMLVETVTGLDAIKVNNAQSERQYQWEQVISQLSKLELRVKSLSYIAVNFTVWIQQFGGVVLIVAGVYSIIAGNLSMGGLIACYLLNRRAMMPIGQLCGLITRYQRARMTKATIDRMMDLEQEVEDGEVPLKRETLTGSIEFRDVVFRYPQNQYVSLNGISLKIEPGEKVGIIGRSGSGKSSLAKLLVGFYQPEGGTILVDGIDSRQLDINDVRHNVGYAPQDIHLFSGTLRDNLLSGAGYVDEDTMIRAATIAGVHEFARRHPSGYNMQVGERGMNLSGGQRQAVALARSLLLDPPILLMDEPTSSMDNTSEDLIKKALAPIVSNKTLLLVTHRASLLSLVDRLIILDNGKIIADGPKESVMNALRKGQIHANR</sequence>
<accession>A0ABV0HQV3</accession>
<evidence type="ECO:0000259" key="10">
    <source>
        <dbReference type="PROSITE" id="PS50990"/>
    </source>
</evidence>
<keyword evidence="4" id="KW-0067">ATP-binding</keyword>
<dbReference type="SMART" id="SM00382">
    <property type="entry name" value="AAA"/>
    <property type="match status" value="1"/>
</dbReference>
<dbReference type="NCBIfam" id="TIGR03375">
    <property type="entry name" value="type_I_sec_LssB"/>
    <property type="match status" value="1"/>
</dbReference>
<comment type="subcellular location">
    <subcellularLocation>
        <location evidence="1">Cell membrane</location>
        <topology evidence="1">Multi-pass membrane protein</topology>
    </subcellularLocation>
</comment>
<dbReference type="Pfam" id="PF00664">
    <property type="entry name" value="ABC_membrane"/>
    <property type="match status" value="1"/>
</dbReference>